<keyword evidence="3" id="KW-1185">Reference proteome</keyword>
<feature type="transmembrane region" description="Helical" evidence="1">
    <location>
        <begin position="335"/>
        <end position="353"/>
    </location>
</feature>
<feature type="transmembrane region" description="Helical" evidence="1">
    <location>
        <begin position="50"/>
        <end position="71"/>
    </location>
</feature>
<feature type="transmembrane region" description="Helical" evidence="1">
    <location>
        <begin position="233"/>
        <end position="252"/>
    </location>
</feature>
<dbReference type="EMBL" id="FSQT01000001">
    <property type="protein sequence ID" value="SIM57798.1"/>
    <property type="molecule type" value="Genomic_DNA"/>
</dbReference>
<dbReference type="RefSeq" id="WP_074308737.1">
    <property type="nucleotide sequence ID" value="NZ_FSQT01000001.1"/>
</dbReference>
<dbReference type="Proteomes" id="UP000185124">
    <property type="component" value="Unassembled WGS sequence"/>
</dbReference>
<gene>
    <name evidence="2" type="ORF">SAMN04489832_0750</name>
</gene>
<proteinExistence type="predicted"/>
<evidence type="ECO:0000313" key="2">
    <source>
        <dbReference type="EMBL" id="SIM57798.1"/>
    </source>
</evidence>
<keyword evidence="1" id="KW-0812">Transmembrane</keyword>
<protein>
    <submittedName>
        <fullName evidence="2">Low temperature requirement protein LtrA</fullName>
    </submittedName>
</protein>
<keyword evidence="1" id="KW-1133">Transmembrane helix</keyword>
<feature type="transmembrane region" description="Helical" evidence="1">
    <location>
        <begin position="281"/>
        <end position="300"/>
    </location>
</feature>
<name>A0A1N5UCD4_9ACTN</name>
<dbReference type="Pfam" id="PF06772">
    <property type="entry name" value="LtrA"/>
    <property type="match status" value="1"/>
</dbReference>
<organism evidence="2 3">
    <name type="scientific">Micromonospora cremea</name>
    <dbReference type="NCBI Taxonomy" id="709881"/>
    <lineage>
        <taxon>Bacteria</taxon>
        <taxon>Bacillati</taxon>
        <taxon>Actinomycetota</taxon>
        <taxon>Actinomycetes</taxon>
        <taxon>Micromonosporales</taxon>
        <taxon>Micromonosporaceae</taxon>
        <taxon>Micromonospora</taxon>
    </lineage>
</organism>
<dbReference type="AlphaFoldDB" id="A0A1N5UCD4"/>
<dbReference type="InterPro" id="IPR010640">
    <property type="entry name" value="Low_temperature_requirement_A"/>
</dbReference>
<reference evidence="3" key="1">
    <citation type="submission" date="2016-12" db="EMBL/GenBank/DDBJ databases">
        <authorList>
            <person name="Varghese N."/>
            <person name="Submissions S."/>
        </authorList>
    </citation>
    <scope>NUCLEOTIDE SEQUENCE [LARGE SCALE GENOMIC DNA]</scope>
    <source>
        <strain evidence="3">DSM 45599</strain>
    </source>
</reference>
<feature type="transmembrane region" description="Helical" evidence="1">
    <location>
        <begin position="83"/>
        <end position="102"/>
    </location>
</feature>
<sequence>MGDEQPGGLLRAPRERQPVALLELFFDLAFVFALTQLSRNLVEDLTWAGAYQTGVLLLAVWWVWTLTAWLTNRLDPRHLTVQVVVLGTMIASLVMAAVLTDAFDEHGIVFASVSAVLHVAVMLFLIVALPHPERRTGWRLLLWSSGTAALWFAGGVTVGTARSLLWTLAAAVDYAAFTLRFPTPRLGRVTASDWPVAAEHLAERHRQLLIIALGEMITVTGLTFTQTEFTAERIGAFAASILTSILFWRIYVYRAGELLAKAIAAASDPVRLTRPMAHAHLAMVAGIVVTAVGDELVITHPLDHSHLAWVAVLLGGPALFVLGRARLQRAVFSRVPPSLPIALLALLLLSAPLLFAPPLLTAIAVAAVLAAIVLSDASDRR</sequence>
<feature type="transmembrane region" description="Helical" evidence="1">
    <location>
        <begin position="20"/>
        <end position="38"/>
    </location>
</feature>
<dbReference type="PANTHER" id="PTHR36840">
    <property type="entry name" value="BLL5714 PROTEIN"/>
    <property type="match status" value="1"/>
</dbReference>
<feature type="transmembrane region" description="Helical" evidence="1">
    <location>
        <begin position="306"/>
        <end position="323"/>
    </location>
</feature>
<feature type="transmembrane region" description="Helical" evidence="1">
    <location>
        <begin position="108"/>
        <end position="128"/>
    </location>
</feature>
<evidence type="ECO:0000256" key="1">
    <source>
        <dbReference type="SAM" id="Phobius"/>
    </source>
</evidence>
<keyword evidence="1" id="KW-0472">Membrane</keyword>
<accession>A0A1N5UCD4</accession>
<dbReference type="PANTHER" id="PTHR36840:SF1">
    <property type="entry name" value="BLL5714 PROTEIN"/>
    <property type="match status" value="1"/>
</dbReference>
<feature type="transmembrane region" description="Helical" evidence="1">
    <location>
        <begin position="359"/>
        <end position="377"/>
    </location>
</feature>
<evidence type="ECO:0000313" key="3">
    <source>
        <dbReference type="Proteomes" id="UP000185124"/>
    </source>
</evidence>